<name>A0A7R9NWC6_9NEOP</name>
<proteinExistence type="predicted"/>
<evidence type="ECO:0000313" key="1">
    <source>
        <dbReference type="EMBL" id="CAD7458656.1"/>
    </source>
</evidence>
<organism evidence="1">
    <name type="scientific">Timema tahoe</name>
    <dbReference type="NCBI Taxonomy" id="61484"/>
    <lineage>
        <taxon>Eukaryota</taxon>
        <taxon>Metazoa</taxon>
        <taxon>Ecdysozoa</taxon>
        <taxon>Arthropoda</taxon>
        <taxon>Hexapoda</taxon>
        <taxon>Insecta</taxon>
        <taxon>Pterygota</taxon>
        <taxon>Neoptera</taxon>
        <taxon>Polyneoptera</taxon>
        <taxon>Phasmatodea</taxon>
        <taxon>Timematodea</taxon>
        <taxon>Timematoidea</taxon>
        <taxon>Timematidae</taxon>
        <taxon>Timema</taxon>
    </lineage>
</organism>
<accession>A0A7R9NWC6</accession>
<protein>
    <submittedName>
        <fullName evidence="1">Uncharacterized protein</fullName>
    </submittedName>
</protein>
<gene>
    <name evidence="1" type="ORF">TTEB3V08_LOCUS6631</name>
</gene>
<dbReference type="EMBL" id="OE002405">
    <property type="protein sequence ID" value="CAD7458656.1"/>
    <property type="molecule type" value="Genomic_DNA"/>
</dbReference>
<reference evidence="1" key="1">
    <citation type="submission" date="2020-11" db="EMBL/GenBank/DDBJ databases">
        <authorList>
            <person name="Tran Van P."/>
        </authorList>
    </citation>
    <scope>NUCLEOTIDE SEQUENCE</scope>
</reference>
<sequence>MDIKNKVSKKLKFNAKHNDDSAKMTEIDSDYSDPDNDLEDFEDIGLDDDYSVGDFVLLMSGDLCGVSRTTTCAAIHTITEIFAGKLREHINLPSTRAETAAAKQWFKRTGGFPGVVAAVGRTHIPILNPGGERSEAYRNRHDGAFSINVQCLSAKSLELLTPTNPIIPTLLPKIQKKERAPLSLDVGASPNVLVDSHL</sequence>
<dbReference type="AlphaFoldDB" id="A0A7R9NWC6"/>